<dbReference type="Gene3D" id="1.50.10.10">
    <property type="match status" value="1"/>
</dbReference>
<feature type="chain" id="PRO_5021252663" description="DUF5703 domain-containing protein" evidence="1">
    <location>
        <begin position="21"/>
        <end position="761"/>
    </location>
</feature>
<gene>
    <name evidence="3" type="ORF">E2605_13530</name>
</gene>
<accession>A0A4Y8L1S7</accession>
<comment type="caution">
    <text evidence="3">The sequence shown here is derived from an EMBL/GenBank/DDBJ whole genome shotgun (WGS) entry which is preliminary data.</text>
</comment>
<feature type="signal peptide" evidence="1">
    <location>
        <begin position="1"/>
        <end position="20"/>
    </location>
</feature>
<organism evidence="3 4">
    <name type="scientific">Dysgonomonas capnocytophagoides</name>
    <dbReference type="NCBI Taxonomy" id="45254"/>
    <lineage>
        <taxon>Bacteria</taxon>
        <taxon>Pseudomonadati</taxon>
        <taxon>Bacteroidota</taxon>
        <taxon>Bacteroidia</taxon>
        <taxon>Bacteroidales</taxon>
        <taxon>Dysgonomonadaceae</taxon>
        <taxon>Dysgonomonas</taxon>
    </lineage>
</organism>
<dbReference type="SUPFAM" id="SSF48208">
    <property type="entry name" value="Six-hairpin glycosidases"/>
    <property type="match status" value="1"/>
</dbReference>
<dbReference type="InterPro" id="IPR012341">
    <property type="entry name" value="6hp_glycosidase-like_sf"/>
</dbReference>
<name>A0A4Y8L1S7_9BACT</name>
<sequence length="761" mass="88105">MNKRLLLIYILFLSSLCFRAADVKTYNVVWNTQSNNSSESMPCGGGDIGLNIWVEEGDILFYMSRSGAFDENNTLLKQGRVRIRLSSNPFGDDKFSQELLLDEGCIKISGENKGEKTTVRIWVDIFNPVIHVDIENNKNITAEIHYENWRYKDRLLRKQESNQNSYKWAAPTDLKTLKDSVSFDKGRILFYHRNKSYTVVDETVKQQALSAYMSDIYNPIKNLISGGYIQAKGFDITNRGEGIYGHTDYQSWILSNSRPMRSINVSIALNIEQAEEIEQWKNNLYKPVLSDKNKNIAWWKSFWQRSYVYISSSNQDKDAFQVVKNYHLFRYMLACNAYGKYPTKFNGGLFTFDPESVDSTFAFTPDFRKWGGGTFTAQNQRLVYFPMLKNGDGDMLRSQFDFYKNLLPVAELRSKVYWGHHGACFTEQLENCGLPNPSEYGWKRPEQFDKGLEYNAWLEYQWDTVLEFCYMILQYHTCAGVNIDEYLPLIKSCLVFFDEHYQYLAKERGRKSLDGDSKLVLYPGSACETYKMAYNASSTIAALQTVTSSLLRCETILKDSNDIKYFTELRNRIPELPQHSVDGKTLIAPAKLWERVNNVETPQLYPVYPWGIYGIGNKNMEVALNTWKYDKDAIRFRSHIGWKQDAIWAARLGLTEDAWTLVKAKLKDGDHRFPAFWGPGYDWTPDHNWGGSGMIALQEMLVQETADSKIILLPSWPQDIDVSFKLHLSKNTTVECNYEKGKITYLNIYPKERFSDILEIN</sequence>
<evidence type="ECO:0000313" key="3">
    <source>
        <dbReference type="EMBL" id="TFD95430.1"/>
    </source>
</evidence>
<evidence type="ECO:0000259" key="2">
    <source>
        <dbReference type="Pfam" id="PF18961"/>
    </source>
</evidence>
<dbReference type="AlphaFoldDB" id="A0A4Y8L1S7"/>
<dbReference type="STRING" id="1121485.GCA_000426485_01530"/>
<dbReference type="InterPro" id="IPR043757">
    <property type="entry name" value="DUF5703_N"/>
</dbReference>
<dbReference type="Proteomes" id="UP000297861">
    <property type="component" value="Unassembled WGS sequence"/>
</dbReference>
<dbReference type="EMBL" id="SOML01000008">
    <property type="protein sequence ID" value="TFD95430.1"/>
    <property type="molecule type" value="Genomic_DNA"/>
</dbReference>
<proteinExistence type="predicted"/>
<feature type="domain" description="DUF5703" evidence="2">
    <location>
        <begin position="29"/>
        <end position="308"/>
    </location>
</feature>
<evidence type="ECO:0000313" key="4">
    <source>
        <dbReference type="Proteomes" id="UP000297861"/>
    </source>
</evidence>
<dbReference type="InterPro" id="IPR008928">
    <property type="entry name" value="6-hairpin_glycosidase_sf"/>
</dbReference>
<keyword evidence="1" id="KW-0732">Signal</keyword>
<keyword evidence="4" id="KW-1185">Reference proteome</keyword>
<protein>
    <recommendedName>
        <fullName evidence="2">DUF5703 domain-containing protein</fullName>
    </recommendedName>
</protein>
<dbReference type="GO" id="GO:0005975">
    <property type="term" value="P:carbohydrate metabolic process"/>
    <property type="evidence" value="ECO:0007669"/>
    <property type="project" value="InterPro"/>
</dbReference>
<dbReference type="OrthoDB" id="101302at2"/>
<dbReference type="RefSeq" id="WP_134436861.1">
    <property type="nucleotide sequence ID" value="NZ_SOML01000008.1"/>
</dbReference>
<dbReference type="Pfam" id="PF18961">
    <property type="entry name" value="DUF5703_N"/>
    <property type="match status" value="1"/>
</dbReference>
<evidence type="ECO:0000256" key="1">
    <source>
        <dbReference type="SAM" id="SignalP"/>
    </source>
</evidence>
<reference evidence="3 4" key="1">
    <citation type="submission" date="2019-03" db="EMBL/GenBank/DDBJ databases">
        <title>San Antonio Military Medical Center submission to MRSN (WRAIR), pending publication.</title>
        <authorList>
            <person name="Blyth D.M."/>
            <person name="Mccarthy S.L."/>
            <person name="Schall S.E."/>
            <person name="Stam J.A."/>
            <person name="Ong A.C."/>
            <person name="Mcgann P.T."/>
        </authorList>
    </citation>
    <scope>NUCLEOTIDE SEQUENCE [LARGE SCALE GENOMIC DNA]</scope>
    <source>
        <strain evidence="3 4">MRSN571793</strain>
    </source>
</reference>